<evidence type="ECO:0000256" key="1">
    <source>
        <dbReference type="ARBA" id="ARBA00022679"/>
    </source>
</evidence>
<accession>A0A9D5K8Y6</accession>
<evidence type="ECO:0000259" key="3">
    <source>
        <dbReference type="Pfam" id="PF00483"/>
    </source>
</evidence>
<feature type="domain" description="Nucleotidyl transferase" evidence="3">
    <location>
        <begin position="2"/>
        <end position="234"/>
    </location>
</feature>
<dbReference type="Proteomes" id="UP000630660">
    <property type="component" value="Unassembled WGS sequence"/>
</dbReference>
<evidence type="ECO:0000313" key="5">
    <source>
        <dbReference type="Proteomes" id="UP000630660"/>
    </source>
</evidence>
<evidence type="ECO:0000256" key="2">
    <source>
        <dbReference type="ARBA" id="ARBA00022695"/>
    </source>
</evidence>
<evidence type="ECO:0000313" key="4">
    <source>
        <dbReference type="EMBL" id="MBD3364280.1"/>
    </source>
</evidence>
<dbReference type="AlphaFoldDB" id="A0A9D5K8Y6"/>
<comment type="caution">
    <text evidence="4">The sequence shown here is derived from an EMBL/GenBank/DDBJ whole genome shotgun (WGS) entry which is preliminary data.</text>
</comment>
<dbReference type="InterPro" id="IPR050065">
    <property type="entry name" value="GlmU-like"/>
</dbReference>
<dbReference type="InterPro" id="IPR029044">
    <property type="entry name" value="Nucleotide-diphossugar_trans"/>
</dbReference>
<organism evidence="4 5">
    <name type="scientific">candidate division WOR-3 bacterium</name>
    <dbReference type="NCBI Taxonomy" id="2052148"/>
    <lineage>
        <taxon>Bacteria</taxon>
        <taxon>Bacteria division WOR-3</taxon>
    </lineage>
</organism>
<protein>
    <submittedName>
        <fullName evidence="4">NTP transferase domain-containing protein</fullName>
    </submittedName>
</protein>
<dbReference type="Gene3D" id="3.90.550.10">
    <property type="entry name" value="Spore Coat Polysaccharide Biosynthesis Protein SpsA, Chain A"/>
    <property type="match status" value="1"/>
</dbReference>
<reference evidence="4" key="1">
    <citation type="submission" date="2019-11" db="EMBL/GenBank/DDBJ databases">
        <title>Microbial mats filling the niche in hypersaline microbial mats.</title>
        <authorList>
            <person name="Wong H.L."/>
            <person name="Macleod F.I."/>
            <person name="White R.A. III"/>
            <person name="Burns B.P."/>
        </authorList>
    </citation>
    <scope>NUCLEOTIDE SEQUENCE</scope>
    <source>
        <strain evidence="4">Bin_327</strain>
    </source>
</reference>
<dbReference type="GO" id="GO:0016779">
    <property type="term" value="F:nucleotidyltransferase activity"/>
    <property type="evidence" value="ECO:0007669"/>
    <property type="project" value="UniProtKB-KW"/>
</dbReference>
<dbReference type="InterPro" id="IPR005835">
    <property type="entry name" value="NTP_transferase_dom"/>
</dbReference>
<dbReference type="SUPFAM" id="SSF53448">
    <property type="entry name" value="Nucleotide-diphospho-sugar transferases"/>
    <property type="match status" value="1"/>
</dbReference>
<keyword evidence="1 4" id="KW-0808">Transferase</keyword>
<keyword evidence="2" id="KW-0548">Nucleotidyltransferase</keyword>
<sequence length="327" mass="35702">MKVIIPAAGKGTRLRPFTLWEPKPMLFVAGDSIIGHILSILEGLEIDEYRIVINPEGSMTEMLRKAYPGKPFSFHVQDSPLGLGHAVLQGLAGLGDEPVLVLLADTIIPFNLQDALASLGSGEGFLVAKQVDDPSRFGVIEKDGDFISRLVEKPKEAKSRLAICGIYYLASAERLRDAIEELVAKDIRTAEEYQFTDALSILIEEGERLRTVEVKTWIDCGTSDALLDANRILLKRNSRVVTLKGLLIKPPCWIADDVKITNSIVGPYVSVARGTEITDSILSNCIINRHADIQDSVLKGSIVGFKGVVKGRTLSADVGPFTRIEPI</sequence>
<dbReference type="Pfam" id="PF00483">
    <property type="entry name" value="NTP_transferase"/>
    <property type="match status" value="1"/>
</dbReference>
<proteinExistence type="predicted"/>
<name>A0A9D5K8Y6_UNCW3</name>
<dbReference type="PANTHER" id="PTHR43584:SF8">
    <property type="entry name" value="N-ACETYLMURAMATE ALPHA-1-PHOSPHATE URIDYLYLTRANSFERASE"/>
    <property type="match status" value="1"/>
</dbReference>
<gene>
    <name evidence="4" type="ORF">GF359_03600</name>
</gene>
<dbReference type="EMBL" id="WJKJ01000114">
    <property type="protein sequence ID" value="MBD3364280.1"/>
    <property type="molecule type" value="Genomic_DNA"/>
</dbReference>
<dbReference type="PANTHER" id="PTHR43584">
    <property type="entry name" value="NUCLEOTIDYL TRANSFERASE"/>
    <property type="match status" value="1"/>
</dbReference>